<dbReference type="PANTHER" id="PTHR30288:SF0">
    <property type="entry name" value="FLAGELLAR HOOK-ASSOCIATED PROTEIN 2"/>
    <property type="match status" value="1"/>
</dbReference>
<dbReference type="PANTHER" id="PTHR30288">
    <property type="entry name" value="FLAGELLAR CAP/ASSEMBLY PROTEIN FLID"/>
    <property type="match status" value="1"/>
</dbReference>
<gene>
    <name evidence="8" type="ORF">BCM40_15130</name>
</gene>
<comment type="subcellular location">
    <subcellularLocation>
        <location evidence="5">Secreted</location>
    </subcellularLocation>
    <subcellularLocation>
        <location evidence="5">Bacterial flagellum</location>
    </subcellularLocation>
</comment>
<evidence type="ECO:0000259" key="6">
    <source>
        <dbReference type="Pfam" id="PF02465"/>
    </source>
</evidence>
<evidence type="ECO:0000313" key="8">
    <source>
        <dbReference type="EMBL" id="ANU24605.1"/>
    </source>
</evidence>
<comment type="similarity">
    <text evidence="1 5">Belongs to the FliD family.</text>
</comment>
<feature type="domain" description="Flagellar hook-associated protein 2 N-terminal" evidence="6">
    <location>
        <begin position="8"/>
        <end position="103"/>
    </location>
</feature>
<protein>
    <recommendedName>
        <fullName evidence="5">Flagellar hook-associated protein 2</fullName>
        <shortName evidence="5">HAP2</shortName>
    </recommendedName>
    <alternativeName>
        <fullName evidence="5">Flagellar cap protein</fullName>
    </alternativeName>
</protein>
<dbReference type="GO" id="GO:0007155">
    <property type="term" value="P:cell adhesion"/>
    <property type="evidence" value="ECO:0007669"/>
    <property type="project" value="InterPro"/>
</dbReference>
<keyword evidence="8" id="KW-0966">Cell projection</keyword>
<dbReference type="InterPro" id="IPR010809">
    <property type="entry name" value="FliD_C"/>
</dbReference>
<evidence type="ECO:0000313" key="9">
    <source>
        <dbReference type="Proteomes" id="UP000092495"/>
    </source>
</evidence>
<keyword evidence="3 5" id="KW-0175">Coiled coil</keyword>
<evidence type="ECO:0000256" key="2">
    <source>
        <dbReference type="ARBA" id="ARBA00011255"/>
    </source>
</evidence>
<sequence>MRIGGLASGMDTESIVKDMMTVQKMPLDKLMQQKTFTEWQQEAMRDQNLAFSNLRTSASSMRLQSTFNAFSAETTGSGSAKVTTTPQAMNGSYQVSVNSLATSAKMTSEVGIKNMDGLSAKSTDAIGIAGTITIQGTSNVAVEITADMTYADVAKKMQDATAGSEPALRVNFDNTTSRFFMASKELGSEQNFTLAFTDDKGKKSDDLGLQITGKAQDEFTSTVATNGSVTIDGIRVDGLKSNQTVINGLSIQLQSVDPAGSSTTVRVQSDPTKPVQVIKDFVDSYNKAIDDLQKKIIEKRYPDFQPLSDEQKKELTETEIELWEEKARSGLLRNDPIMKSALQDLRRAFMDTVTGVADGNINHLSQIGINTGSYTEGGKLFIDEEKLKDALTKKPDEVMALFTTRDAAGDGVGARVYDTLNAVIKNLSAKAGSPSSSIDNSTLSQKLKRMDTEISRWQDRLASIEDRYWKQFTAMEKALSKMNSQSTWMQQSLFGGS</sequence>
<comment type="subunit">
    <text evidence="2 5">Homopentamer.</text>
</comment>
<dbReference type="RefSeq" id="WP_065527535.1">
    <property type="nucleotide sequence ID" value="NZ_CP016543.2"/>
</dbReference>
<dbReference type="GO" id="GO:0005576">
    <property type="term" value="C:extracellular region"/>
    <property type="evidence" value="ECO:0007669"/>
    <property type="project" value="UniProtKB-SubCell"/>
</dbReference>
<proteinExistence type="inferred from homology"/>
<dbReference type="STRING" id="414778.BCM40_15130"/>
<dbReference type="Pfam" id="PF02465">
    <property type="entry name" value="FliD_N"/>
    <property type="match status" value="1"/>
</dbReference>
<dbReference type="Pfam" id="PF07195">
    <property type="entry name" value="FliD_C"/>
    <property type="match status" value="1"/>
</dbReference>
<keyword evidence="5" id="KW-0964">Secreted</keyword>
<dbReference type="Proteomes" id="UP000092495">
    <property type="component" value="Chromosome"/>
</dbReference>
<feature type="coiled-coil region" evidence="5">
    <location>
        <begin position="440"/>
        <end position="467"/>
    </location>
</feature>
<comment type="function">
    <text evidence="5">Required for morphogenesis and for the elongation of the flagellar filament by facilitating polymerization of the flagellin monomers at the tip of growing filament. Forms a capping structure, which prevents flagellin subunits (transported through the central channel of the flagellum) from leaking out without polymerization at the distal end.</text>
</comment>
<dbReference type="InterPro" id="IPR003481">
    <property type="entry name" value="FliD_N"/>
</dbReference>
<dbReference type="GO" id="GO:0071973">
    <property type="term" value="P:bacterial-type flagellum-dependent cell motility"/>
    <property type="evidence" value="ECO:0007669"/>
    <property type="project" value="TreeGrafter"/>
</dbReference>
<accession>A0A1C7ELJ8</accession>
<dbReference type="InterPro" id="IPR040026">
    <property type="entry name" value="FliD"/>
</dbReference>
<organism evidence="8 9">
    <name type="scientific">Planococcus donghaensis</name>
    <dbReference type="NCBI Taxonomy" id="414778"/>
    <lineage>
        <taxon>Bacteria</taxon>
        <taxon>Bacillati</taxon>
        <taxon>Bacillota</taxon>
        <taxon>Bacilli</taxon>
        <taxon>Bacillales</taxon>
        <taxon>Caryophanaceae</taxon>
        <taxon>Planococcus</taxon>
    </lineage>
</organism>
<dbReference type="OrthoDB" id="9776025at2"/>
<evidence type="ECO:0000256" key="3">
    <source>
        <dbReference type="ARBA" id="ARBA00023054"/>
    </source>
</evidence>
<name>A0A1C7ELJ8_9BACL</name>
<dbReference type="EMBL" id="CP016543">
    <property type="protein sequence ID" value="ANU24605.1"/>
    <property type="molecule type" value="Genomic_DNA"/>
</dbReference>
<reference evidence="8" key="1">
    <citation type="submission" date="2016-10" db="EMBL/GenBank/DDBJ databases">
        <authorList>
            <person name="See-Too W.S."/>
        </authorList>
    </citation>
    <scope>NUCLEOTIDE SEQUENCE</scope>
    <source>
        <strain evidence="8">DSM 22276</strain>
    </source>
</reference>
<dbReference type="GO" id="GO:0009424">
    <property type="term" value="C:bacterial-type flagellum hook"/>
    <property type="evidence" value="ECO:0007669"/>
    <property type="project" value="UniProtKB-UniRule"/>
</dbReference>
<keyword evidence="9" id="KW-1185">Reference proteome</keyword>
<evidence type="ECO:0000259" key="7">
    <source>
        <dbReference type="Pfam" id="PF07195"/>
    </source>
</evidence>
<dbReference type="GO" id="GO:0009421">
    <property type="term" value="C:bacterial-type flagellum filament cap"/>
    <property type="evidence" value="ECO:0007669"/>
    <property type="project" value="InterPro"/>
</dbReference>
<dbReference type="AlphaFoldDB" id="A0A1C7ELJ8"/>
<keyword evidence="8" id="KW-0969">Cilium</keyword>
<dbReference type="KEGG" id="pdg:BCM40_15130"/>
<evidence type="ECO:0000256" key="5">
    <source>
        <dbReference type="RuleBase" id="RU362066"/>
    </source>
</evidence>
<evidence type="ECO:0000256" key="4">
    <source>
        <dbReference type="ARBA" id="ARBA00023143"/>
    </source>
</evidence>
<evidence type="ECO:0000256" key="1">
    <source>
        <dbReference type="ARBA" id="ARBA00009764"/>
    </source>
</evidence>
<feature type="domain" description="Flagellar hook-associated protein 2 C-terminal" evidence="7">
    <location>
        <begin position="224"/>
        <end position="484"/>
    </location>
</feature>
<keyword evidence="4 5" id="KW-0975">Bacterial flagellum</keyword>
<keyword evidence="8" id="KW-0282">Flagellum</keyword>